<organism evidence="20 21">
    <name type="scientific">Actibacterium mucosum KCTC 23349</name>
    <dbReference type="NCBI Taxonomy" id="1454373"/>
    <lineage>
        <taxon>Bacteria</taxon>
        <taxon>Pseudomonadati</taxon>
        <taxon>Pseudomonadota</taxon>
        <taxon>Alphaproteobacteria</taxon>
        <taxon>Rhodobacterales</taxon>
        <taxon>Roseobacteraceae</taxon>
        <taxon>Actibacterium</taxon>
    </lineage>
</organism>
<dbReference type="STRING" id="1454373.ACMU_08030"/>
<evidence type="ECO:0000256" key="3">
    <source>
        <dbReference type="ARBA" id="ARBA00005119"/>
    </source>
</evidence>
<evidence type="ECO:0000256" key="1">
    <source>
        <dbReference type="ARBA" id="ARBA00001698"/>
    </source>
</evidence>
<dbReference type="RefSeq" id="WP_035257287.1">
    <property type="nucleotide sequence ID" value="NZ_JFKE01000002.1"/>
</dbReference>
<keyword evidence="16" id="KW-0594">Phospholipid biosynthesis</keyword>
<dbReference type="OrthoDB" id="9799199at2"/>
<evidence type="ECO:0000256" key="8">
    <source>
        <dbReference type="ARBA" id="ARBA00022475"/>
    </source>
</evidence>
<keyword evidence="9" id="KW-0444">Lipid biosynthesis</keyword>
<dbReference type="GO" id="GO:0005886">
    <property type="term" value="C:plasma membrane"/>
    <property type="evidence" value="ECO:0007669"/>
    <property type="project" value="UniProtKB-SubCell"/>
</dbReference>
<dbReference type="PANTHER" id="PTHR46382">
    <property type="entry name" value="PHOSPHATIDATE CYTIDYLYLTRANSFERASE"/>
    <property type="match status" value="1"/>
</dbReference>
<evidence type="ECO:0000256" key="13">
    <source>
        <dbReference type="ARBA" id="ARBA00022989"/>
    </source>
</evidence>
<protein>
    <recommendedName>
        <fullName evidence="7 18">Phosphatidate cytidylyltransferase</fullName>
        <ecNumber evidence="6 18">2.7.7.41</ecNumber>
    </recommendedName>
</protein>
<keyword evidence="13 19" id="KW-1133">Transmembrane helix</keyword>
<keyword evidence="21" id="KW-1185">Reference proteome</keyword>
<evidence type="ECO:0000256" key="15">
    <source>
        <dbReference type="ARBA" id="ARBA00023136"/>
    </source>
</evidence>
<dbReference type="UniPathway" id="UPA00557">
    <property type="reaction ID" value="UER00614"/>
</dbReference>
<comment type="subcellular location">
    <subcellularLocation>
        <location evidence="2">Cell membrane</location>
        <topology evidence="2">Multi-pass membrane protein</topology>
    </subcellularLocation>
</comment>
<evidence type="ECO:0000256" key="19">
    <source>
        <dbReference type="SAM" id="Phobius"/>
    </source>
</evidence>
<dbReference type="Proteomes" id="UP000026249">
    <property type="component" value="Unassembled WGS sequence"/>
</dbReference>
<feature type="transmembrane region" description="Helical" evidence="19">
    <location>
        <begin position="12"/>
        <end position="45"/>
    </location>
</feature>
<keyword evidence="10 18" id="KW-0808">Transferase</keyword>
<name>A0A037ZKD4_9RHOB</name>
<dbReference type="GO" id="GO:0016024">
    <property type="term" value="P:CDP-diacylglycerol biosynthetic process"/>
    <property type="evidence" value="ECO:0007669"/>
    <property type="project" value="UniProtKB-UniPathway"/>
</dbReference>
<sequence length="263" mass="27853">MAVWSDLNSRLASGAAMALVGVVMIWLGGIWFGTLAALVSGIMVWELARMMAPEQRNAALQLGLAAAIALLVARAFGGLWVAPLIGAVAVQGVSTLRISNSNKLLFVLFSIGILGAGTGLTWFRDTYGIVWLVWLVLVVIATDVFGYFAGRLVGGPKFWPAISPKKTWSGTVAGWVAAALLGLAFRQFTNAGPDLPWISMALSMASQGGDMAESALKRRMGVKDSSSLIPGHGGLFDRFDGLLAGALFMLLVSQLVYVPEVRI</sequence>
<evidence type="ECO:0000313" key="21">
    <source>
        <dbReference type="Proteomes" id="UP000026249"/>
    </source>
</evidence>
<evidence type="ECO:0000256" key="6">
    <source>
        <dbReference type="ARBA" id="ARBA00012487"/>
    </source>
</evidence>
<dbReference type="EC" id="2.7.7.41" evidence="6 18"/>
<keyword evidence="11 18" id="KW-0812">Transmembrane</keyword>
<keyword evidence="15 19" id="KW-0472">Membrane</keyword>
<evidence type="ECO:0000256" key="17">
    <source>
        <dbReference type="ARBA" id="ARBA00023264"/>
    </source>
</evidence>
<dbReference type="PROSITE" id="PS01315">
    <property type="entry name" value="CDS"/>
    <property type="match status" value="1"/>
</dbReference>
<feature type="transmembrane region" description="Helical" evidence="19">
    <location>
        <begin position="57"/>
        <end position="73"/>
    </location>
</feature>
<dbReference type="GO" id="GO:0004605">
    <property type="term" value="F:phosphatidate cytidylyltransferase activity"/>
    <property type="evidence" value="ECO:0007669"/>
    <property type="project" value="UniProtKB-EC"/>
</dbReference>
<evidence type="ECO:0000256" key="11">
    <source>
        <dbReference type="ARBA" id="ARBA00022692"/>
    </source>
</evidence>
<keyword evidence="14" id="KW-0443">Lipid metabolism</keyword>
<evidence type="ECO:0000256" key="4">
    <source>
        <dbReference type="ARBA" id="ARBA00005189"/>
    </source>
</evidence>
<evidence type="ECO:0000256" key="9">
    <source>
        <dbReference type="ARBA" id="ARBA00022516"/>
    </source>
</evidence>
<evidence type="ECO:0000256" key="7">
    <source>
        <dbReference type="ARBA" id="ARBA00019373"/>
    </source>
</evidence>
<accession>A0A037ZKD4</accession>
<comment type="similarity">
    <text evidence="5 18">Belongs to the CDS family.</text>
</comment>
<dbReference type="PANTHER" id="PTHR46382:SF1">
    <property type="entry name" value="PHOSPHATIDATE CYTIDYLYLTRANSFERASE"/>
    <property type="match status" value="1"/>
</dbReference>
<dbReference type="EMBL" id="JFKE01000002">
    <property type="protein sequence ID" value="KAJ56876.1"/>
    <property type="molecule type" value="Genomic_DNA"/>
</dbReference>
<gene>
    <name evidence="20" type="ORF">ACMU_08030</name>
</gene>
<evidence type="ECO:0000256" key="18">
    <source>
        <dbReference type="RuleBase" id="RU003938"/>
    </source>
</evidence>
<evidence type="ECO:0000256" key="5">
    <source>
        <dbReference type="ARBA" id="ARBA00010185"/>
    </source>
</evidence>
<dbReference type="Pfam" id="PF01148">
    <property type="entry name" value="CTP_transf_1"/>
    <property type="match status" value="1"/>
</dbReference>
<keyword evidence="17" id="KW-1208">Phospholipid metabolism</keyword>
<evidence type="ECO:0000256" key="10">
    <source>
        <dbReference type="ARBA" id="ARBA00022679"/>
    </source>
</evidence>
<comment type="caution">
    <text evidence="20">The sequence shown here is derived from an EMBL/GenBank/DDBJ whole genome shotgun (WGS) entry which is preliminary data.</text>
</comment>
<evidence type="ECO:0000256" key="2">
    <source>
        <dbReference type="ARBA" id="ARBA00004651"/>
    </source>
</evidence>
<comment type="pathway">
    <text evidence="4">Lipid metabolism.</text>
</comment>
<proteinExistence type="inferred from homology"/>
<feature type="transmembrane region" description="Helical" evidence="19">
    <location>
        <begin position="105"/>
        <end position="123"/>
    </location>
</feature>
<keyword evidence="8" id="KW-1003">Cell membrane</keyword>
<dbReference type="InterPro" id="IPR000374">
    <property type="entry name" value="PC_trans"/>
</dbReference>
<keyword evidence="12 18" id="KW-0548">Nucleotidyltransferase</keyword>
<comment type="catalytic activity">
    <reaction evidence="1 18">
        <text>a 1,2-diacyl-sn-glycero-3-phosphate + CTP + H(+) = a CDP-1,2-diacyl-sn-glycerol + diphosphate</text>
        <dbReference type="Rhea" id="RHEA:16229"/>
        <dbReference type="ChEBI" id="CHEBI:15378"/>
        <dbReference type="ChEBI" id="CHEBI:33019"/>
        <dbReference type="ChEBI" id="CHEBI:37563"/>
        <dbReference type="ChEBI" id="CHEBI:58332"/>
        <dbReference type="ChEBI" id="CHEBI:58608"/>
        <dbReference type="EC" id="2.7.7.41"/>
    </reaction>
</comment>
<feature type="transmembrane region" description="Helical" evidence="19">
    <location>
        <begin position="170"/>
        <end position="188"/>
    </location>
</feature>
<dbReference type="AlphaFoldDB" id="A0A037ZKD4"/>
<evidence type="ECO:0000256" key="12">
    <source>
        <dbReference type="ARBA" id="ARBA00022695"/>
    </source>
</evidence>
<evidence type="ECO:0000256" key="14">
    <source>
        <dbReference type="ARBA" id="ARBA00023098"/>
    </source>
</evidence>
<comment type="pathway">
    <text evidence="3 18">Phospholipid metabolism; CDP-diacylglycerol biosynthesis; CDP-diacylglycerol from sn-glycerol 3-phosphate: step 3/3.</text>
</comment>
<feature type="transmembrane region" description="Helical" evidence="19">
    <location>
        <begin position="129"/>
        <end position="149"/>
    </location>
</feature>
<reference evidence="20 21" key="1">
    <citation type="submission" date="2014-03" db="EMBL/GenBank/DDBJ databases">
        <title>Draft Genome Sequence of Actibacterium mucosum KCTC 23349, a Marine Alphaproteobacterium with Complex Ionic Requirements Isolated from Mediterranean Seawater at Malvarrosa Beach, Valencia, Spain.</title>
        <authorList>
            <person name="Arahal D.R."/>
            <person name="Shao Z."/>
            <person name="Lai Q."/>
            <person name="Pujalte M.J."/>
        </authorList>
    </citation>
    <scope>NUCLEOTIDE SEQUENCE [LARGE SCALE GENOMIC DNA]</scope>
    <source>
        <strain evidence="20 21">KCTC 23349</strain>
    </source>
</reference>
<evidence type="ECO:0000256" key="16">
    <source>
        <dbReference type="ARBA" id="ARBA00023209"/>
    </source>
</evidence>
<evidence type="ECO:0000313" key="20">
    <source>
        <dbReference type="EMBL" id="KAJ56876.1"/>
    </source>
</evidence>